<comment type="caution">
    <text evidence="9">The sequence shown here is derived from an EMBL/GenBank/DDBJ whole genome shotgun (WGS) entry which is preliminary data.</text>
</comment>
<evidence type="ECO:0000313" key="9">
    <source>
        <dbReference type="EMBL" id="GAA2953960.1"/>
    </source>
</evidence>
<keyword evidence="10" id="KW-1185">Reference proteome</keyword>
<dbReference type="PANTHER" id="PTHR42683">
    <property type="entry name" value="ALDEHYDE REDUCTASE"/>
    <property type="match status" value="1"/>
</dbReference>
<dbReference type="EC" id="1.1.1.2" evidence="5"/>
<dbReference type="InterPro" id="IPR020843">
    <property type="entry name" value="ER"/>
</dbReference>
<evidence type="ECO:0000256" key="2">
    <source>
        <dbReference type="ARBA" id="ARBA00022723"/>
    </source>
</evidence>
<dbReference type="Gene3D" id="3.40.50.720">
    <property type="entry name" value="NAD(P)-binding Rossmann-like Domain"/>
    <property type="match status" value="1"/>
</dbReference>
<dbReference type="InterPro" id="IPR036291">
    <property type="entry name" value="NAD(P)-bd_dom_sf"/>
</dbReference>
<dbReference type="InterPro" id="IPR047109">
    <property type="entry name" value="CAD-like"/>
</dbReference>
<dbReference type="Pfam" id="PF00107">
    <property type="entry name" value="ADH_zinc_N"/>
    <property type="match status" value="1"/>
</dbReference>
<comment type="similarity">
    <text evidence="7">Belongs to the zinc-containing alcohol dehydrogenase family.</text>
</comment>
<evidence type="ECO:0000256" key="4">
    <source>
        <dbReference type="ARBA" id="ARBA00023002"/>
    </source>
</evidence>
<evidence type="ECO:0000256" key="3">
    <source>
        <dbReference type="ARBA" id="ARBA00022833"/>
    </source>
</evidence>
<dbReference type="InterPro" id="IPR013154">
    <property type="entry name" value="ADH-like_N"/>
</dbReference>
<dbReference type="Pfam" id="PF08240">
    <property type="entry name" value="ADH_N"/>
    <property type="match status" value="1"/>
</dbReference>
<proteinExistence type="inferred from homology"/>
<dbReference type="CDD" id="cd05283">
    <property type="entry name" value="CAD1"/>
    <property type="match status" value="1"/>
</dbReference>
<dbReference type="InterPro" id="IPR011032">
    <property type="entry name" value="GroES-like_sf"/>
</dbReference>
<keyword evidence="4" id="KW-0560">Oxidoreductase</keyword>
<dbReference type="SMART" id="SM00829">
    <property type="entry name" value="PKS_ER"/>
    <property type="match status" value="1"/>
</dbReference>
<reference evidence="9 10" key="1">
    <citation type="journal article" date="2019" name="Int. J. Syst. Evol. Microbiol.">
        <title>The Global Catalogue of Microorganisms (GCM) 10K type strain sequencing project: providing services to taxonomists for standard genome sequencing and annotation.</title>
        <authorList>
            <consortium name="The Broad Institute Genomics Platform"/>
            <consortium name="The Broad Institute Genome Sequencing Center for Infectious Disease"/>
            <person name="Wu L."/>
            <person name="Ma J."/>
        </authorList>
    </citation>
    <scope>NUCLEOTIDE SEQUENCE [LARGE SCALE GENOMIC DNA]</scope>
    <source>
        <strain evidence="9 10">JCM 9088</strain>
    </source>
</reference>
<evidence type="ECO:0000259" key="8">
    <source>
        <dbReference type="SMART" id="SM00829"/>
    </source>
</evidence>
<evidence type="ECO:0000256" key="1">
    <source>
        <dbReference type="ARBA" id="ARBA00001947"/>
    </source>
</evidence>
<sequence length="367" mass="38485">MDARGSRRLVAMSTSVSPATPVTSVAAYAAPSAGAPLEKTSVPRRPVGEHDVLIEIKYAGICHSDIHQARDGWGEGIYPMVPGHEIAGIVTAVGPGVSKYAVGDRVGVGCLVDSCRECEACLAGQEQHCAKGSTGTYNALDKNGEPTYGGYSTHLVVDENYAVRIPEGLSLDVAAPLLCAGITLYSPLNHWQAGPGKKVAILGLGGLGHMGVKIADALGAEVTVLSQTLRKKEDGLKLGADHFYATSDPKTFEELAGSFDLIVSTVSAPLDMDAYLSLLKVGGAFVNVGAPEEPNSLNMFSLIGGNKTLAGSMIGGIPETQEMLDFCARHGLGAEIELIDADRINEAYERVLASDVRYRFVIDAATI</sequence>
<dbReference type="Gene3D" id="3.90.180.10">
    <property type="entry name" value="Medium-chain alcohol dehydrogenases, catalytic domain"/>
    <property type="match status" value="1"/>
</dbReference>
<evidence type="ECO:0000313" key="10">
    <source>
        <dbReference type="Proteomes" id="UP001500403"/>
    </source>
</evidence>
<evidence type="ECO:0000256" key="5">
    <source>
        <dbReference type="ARBA" id="ARBA00024074"/>
    </source>
</evidence>
<evidence type="ECO:0000256" key="7">
    <source>
        <dbReference type="RuleBase" id="RU361277"/>
    </source>
</evidence>
<comment type="catalytic activity">
    <reaction evidence="6">
        <text>a primary alcohol + NADP(+) = an aldehyde + NADPH + H(+)</text>
        <dbReference type="Rhea" id="RHEA:15937"/>
        <dbReference type="ChEBI" id="CHEBI:15378"/>
        <dbReference type="ChEBI" id="CHEBI:15734"/>
        <dbReference type="ChEBI" id="CHEBI:17478"/>
        <dbReference type="ChEBI" id="CHEBI:57783"/>
        <dbReference type="ChEBI" id="CHEBI:58349"/>
        <dbReference type="EC" id="1.1.1.2"/>
    </reaction>
</comment>
<dbReference type="PROSITE" id="PS00059">
    <property type="entry name" value="ADH_ZINC"/>
    <property type="match status" value="1"/>
</dbReference>
<dbReference type="EMBL" id="BAAAUD010000042">
    <property type="protein sequence ID" value="GAA2953960.1"/>
    <property type="molecule type" value="Genomic_DNA"/>
</dbReference>
<dbReference type="SUPFAM" id="SSF50129">
    <property type="entry name" value="GroES-like"/>
    <property type="match status" value="1"/>
</dbReference>
<gene>
    <name evidence="9" type="ORF">GCM10010446_43830</name>
</gene>
<keyword evidence="2 7" id="KW-0479">Metal-binding</keyword>
<keyword evidence="3 7" id="KW-0862">Zinc</keyword>
<organism evidence="9 10">
    <name type="scientific">Streptomyces enissocaesilis</name>
    <dbReference type="NCBI Taxonomy" id="332589"/>
    <lineage>
        <taxon>Bacteria</taxon>
        <taxon>Bacillati</taxon>
        <taxon>Actinomycetota</taxon>
        <taxon>Actinomycetes</taxon>
        <taxon>Kitasatosporales</taxon>
        <taxon>Streptomycetaceae</taxon>
        <taxon>Streptomyces</taxon>
        <taxon>Streptomyces rochei group</taxon>
    </lineage>
</organism>
<name>A0ABN3XGB8_9ACTN</name>
<accession>A0ABN3XGB8</accession>
<dbReference type="InterPro" id="IPR002328">
    <property type="entry name" value="ADH_Zn_CS"/>
</dbReference>
<dbReference type="Proteomes" id="UP001500403">
    <property type="component" value="Unassembled WGS sequence"/>
</dbReference>
<comment type="cofactor">
    <cofactor evidence="1 7">
        <name>Zn(2+)</name>
        <dbReference type="ChEBI" id="CHEBI:29105"/>
    </cofactor>
</comment>
<evidence type="ECO:0000256" key="6">
    <source>
        <dbReference type="ARBA" id="ARBA00048262"/>
    </source>
</evidence>
<dbReference type="SUPFAM" id="SSF51735">
    <property type="entry name" value="NAD(P)-binding Rossmann-fold domains"/>
    <property type="match status" value="1"/>
</dbReference>
<protein>
    <recommendedName>
        <fullName evidence="5">alcohol dehydrogenase (NADP(+))</fullName>
        <ecNumber evidence="5">1.1.1.2</ecNumber>
    </recommendedName>
</protein>
<dbReference type="InterPro" id="IPR013149">
    <property type="entry name" value="ADH-like_C"/>
</dbReference>
<feature type="domain" description="Enoyl reductase (ER)" evidence="8">
    <location>
        <begin position="34"/>
        <end position="362"/>
    </location>
</feature>